<dbReference type="AlphaFoldDB" id="A0A5B8RK35"/>
<evidence type="ECO:0000256" key="2">
    <source>
        <dbReference type="ARBA" id="ARBA00022617"/>
    </source>
</evidence>
<dbReference type="EMBL" id="MN071207">
    <property type="protein sequence ID" value="QEA08904.1"/>
    <property type="molecule type" value="Genomic_DNA"/>
</dbReference>
<sequence>MTPAGDAETPGEPDRCPFAINAAELTADPYGGFGRIREEAPVALARVADGRNAWVITRYEDVVSVLTDERFVSNSRSIPGCTTDHHAESLRWLGLSKDLVPHLAEAITQLDPPHHTRLRTLVARAFSARRVADLKPRIRALTDELVDGLPGRAVDGTVDLMEHFAHRLPIAVICELIGVPAEDRAMWREWSHGYTDALSLSRVLSESTAYLRSLVERRGAEPAGDLITALIQVRSEDSGRLSDTELVTMLFHLVVAGHETTAGLIGNGVLALLTHPDQRALLRSRPELLPGAVQELLRRCSPIVFGKPRYATEDVVVAGAPIGKGEVVLPVQGAANHDPRRFPDPERLDITRSSGGGGAQHVAYSRGPHYCLGAMLANQEAELALETLFGRFPELTLAVPEKELTWRPVPGTRQLGRLPVKLGAEA</sequence>
<name>A0A5B8RK35_STRHY</name>
<dbReference type="InterPro" id="IPR001128">
    <property type="entry name" value="Cyt_P450"/>
</dbReference>
<dbReference type="Pfam" id="PF00067">
    <property type="entry name" value="p450"/>
    <property type="match status" value="1"/>
</dbReference>
<dbReference type="Gene3D" id="1.10.630.10">
    <property type="entry name" value="Cytochrome P450"/>
    <property type="match status" value="1"/>
</dbReference>
<dbReference type="GO" id="GO:0020037">
    <property type="term" value="F:heme binding"/>
    <property type="evidence" value="ECO:0007669"/>
    <property type="project" value="InterPro"/>
</dbReference>
<dbReference type="CDD" id="cd11029">
    <property type="entry name" value="CYP107-like"/>
    <property type="match status" value="1"/>
</dbReference>
<organism evidence="7">
    <name type="scientific">Streptomyces hygroscopicus</name>
    <dbReference type="NCBI Taxonomy" id="1912"/>
    <lineage>
        <taxon>Bacteria</taxon>
        <taxon>Bacillati</taxon>
        <taxon>Actinomycetota</taxon>
        <taxon>Actinomycetes</taxon>
        <taxon>Kitasatosporales</taxon>
        <taxon>Streptomycetaceae</taxon>
        <taxon>Streptomyces</taxon>
        <taxon>Streptomyces violaceusniger group</taxon>
    </lineage>
</organism>
<reference evidence="7" key="1">
    <citation type="submission" date="2019-06" db="EMBL/GenBank/DDBJ databases">
        <authorList>
            <person name="Fu A."/>
            <person name="Liu R."/>
            <person name="Liu T."/>
        </authorList>
    </citation>
    <scope>NUCLEOTIDE SEQUENCE</scope>
    <source>
        <strain evidence="7">ATCC 21840</strain>
    </source>
</reference>
<comment type="similarity">
    <text evidence="1">Belongs to the cytochrome P450 family.</text>
</comment>
<gene>
    <name evidence="7" type="primary">jenP2</name>
</gene>
<dbReference type="PRINTS" id="PR00359">
    <property type="entry name" value="BP450"/>
</dbReference>
<evidence type="ECO:0000256" key="6">
    <source>
        <dbReference type="ARBA" id="ARBA00023033"/>
    </source>
</evidence>
<evidence type="ECO:0000256" key="1">
    <source>
        <dbReference type="ARBA" id="ARBA00010617"/>
    </source>
</evidence>
<evidence type="ECO:0000256" key="5">
    <source>
        <dbReference type="ARBA" id="ARBA00023004"/>
    </source>
</evidence>
<dbReference type="GO" id="GO:0005506">
    <property type="term" value="F:iron ion binding"/>
    <property type="evidence" value="ECO:0007669"/>
    <property type="project" value="InterPro"/>
</dbReference>
<evidence type="ECO:0000313" key="7">
    <source>
        <dbReference type="EMBL" id="QEA08904.1"/>
    </source>
</evidence>
<accession>A0A5B8RK35</accession>
<keyword evidence="2" id="KW-0349">Heme</keyword>
<dbReference type="FunFam" id="1.10.630.10:FF:000018">
    <property type="entry name" value="Cytochrome P450 monooxygenase"/>
    <property type="match status" value="1"/>
</dbReference>
<keyword evidence="3" id="KW-0479">Metal-binding</keyword>
<dbReference type="PANTHER" id="PTHR46696">
    <property type="entry name" value="P450, PUTATIVE (EUROFUNG)-RELATED"/>
    <property type="match status" value="1"/>
</dbReference>
<evidence type="ECO:0000256" key="3">
    <source>
        <dbReference type="ARBA" id="ARBA00022723"/>
    </source>
</evidence>
<dbReference type="PANTHER" id="PTHR46696:SF1">
    <property type="entry name" value="CYTOCHROME P450 YJIB-RELATED"/>
    <property type="match status" value="1"/>
</dbReference>
<protein>
    <submittedName>
        <fullName evidence="7">JenP2</fullName>
    </submittedName>
</protein>
<keyword evidence="4" id="KW-0560">Oxidoreductase</keyword>
<keyword evidence="5" id="KW-0408">Iron</keyword>
<dbReference type="SUPFAM" id="SSF48264">
    <property type="entry name" value="Cytochrome P450"/>
    <property type="match status" value="1"/>
</dbReference>
<evidence type="ECO:0000256" key="4">
    <source>
        <dbReference type="ARBA" id="ARBA00023002"/>
    </source>
</evidence>
<dbReference type="GO" id="GO:0004497">
    <property type="term" value="F:monooxygenase activity"/>
    <property type="evidence" value="ECO:0007669"/>
    <property type="project" value="UniProtKB-KW"/>
</dbReference>
<dbReference type="GO" id="GO:0016705">
    <property type="term" value="F:oxidoreductase activity, acting on paired donors, with incorporation or reduction of molecular oxygen"/>
    <property type="evidence" value="ECO:0007669"/>
    <property type="project" value="InterPro"/>
</dbReference>
<proteinExistence type="inferred from homology"/>
<dbReference type="InterPro" id="IPR036396">
    <property type="entry name" value="Cyt_P450_sf"/>
</dbReference>
<keyword evidence="6" id="KW-0503">Monooxygenase</keyword>
<dbReference type="InterPro" id="IPR002397">
    <property type="entry name" value="Cyt_P450_B"/>
</dbReference>